<evidence type="ECO:0000313" key="5">
    <source>
        <dbReference type="EMBL" id="KAG2425062.1"/>
    </source>
</evidence>
<dbReference type="InterPro" id="IPR000719">
    <property type="entry name" value="Prot_kinase_dom"/>
</dbReference>
<dbReference type="SUPFAM" id="SSF56112">
    <property type="entry name" value="Protein kinase-like (PK-like)"/>
    <property type="match status" value="1"/>
</dbReference>
<keyword evidence="1" id="KW-0547">Nucleotide-binding</keyword>
<protein>
    <recommendedName>
        <fullName evidence="4">Protein kinase domain-containing protein</fullName>
    </recommendedName>
</protein>
<feature type="region of interest" description="Disordered" evidence="3">
    <location>
        <begin position="473"/>
        <end position="499"/>
    </location>
</feature>
<feature type="compositionally biased region" description="Pro residues" evidence="3">
    <location>
        <begin position="1220"/>
        <end position="1230"/>
    </location>
</feature>
<feature type="compositionally biased region" description="Low complexity" evidence="3">
    <location>
        <begin position="948"/>
        <end position="966"/>
    </location>
</feature>
<dbReference type="GO" id="GO:0004672">
    <property type="term" value="F:protein kinase activity"/>
    <property type="evidence" value="ECO:0007669"/>
    <property type="project" value="InterPro"/>
</dbReference>
<dbReference type="SMART" id="SM00220">
    <property type="entry name" value="S_TKc"/>
    <property type="match status" value="1"/>
</dbReference>
<dbReference type="Gene3D" id="1.10.510.10">
    <property type="entry name" value="Transferase(Phosphotransferase) domain 1"/>
    <property type="match status" value="1"/>
</dbReference>
<feature type="region of interest" description="Disordered" evidence="3">
    <location>
        <begin position="1000"/>
        <end position="1041"/>
    </location>
</feature>
<feature type="compositionally biased region" description="Low complexity" evidence="3">
    <location>
        <begin position="1257"/>
        <end position="1285"/>
    </location>
</feature>
<proteinExistence type="predicted"/>
<evidence type="ECO:0000256" key="1">
    <source>
        <dbReference type="ARBA" id="ARBA00022741"/>
    </source>
</evidence>
<keyword evidence="2" id="KW-0067">ATP-binding</keyword>
<feature type="compositionally biased region" description="Low complexity" evidence="3">
    <location>
        <begin position="1019"/>
        <end position="1032"/>
    </location>
</feature>
<feature type="compositionally biased region" description="Low complexity" evidence="3">
    <location>
        <begin position="488"/>
        <end position="498"/>
    </location>
</feature>
<dbReference type="PROSITE" id="PS00108">
    <property type="entry name" value="PROTEIN_KINASE_ST"/>
    <property type="match status" value="1"/>
</dbReference>
<reference evidence="5" key="1">
    <citation type="journal article" date="2020" name="bioRxiv">
        <title>Comparative genomics of Chlamydomonas.</title>
        <authorList>
            <person name="Craig R.J."/>
            <person name="Hasan A.R."/>
            <person name="Ness R.W."/>
            <person name="Keightley P.D."/>
        </authorList>
    </citation>
    <scope>NUCLEOTIDE SEQUENCE</scope>
    <source>
        <strain evidence="5">SAG 7.73</strain>
    </source>
</reference>
<dbReference type="GO" id="GO:0005524">
    <property type="term" value="F:ATP binding"/>
    <property type="evidence" value="ECO:0007669"/>
    <property type="project" value="UniProtKB-KW"/>
</dbReference>
<evidence type="ECO:0000256" key="2">
    <source>
        <dbReference type="ARBA" id="ARBA00022840"/>
    </source>
</evidence>
<evidence type="ECO:0000259" key="4">
    <source>
        <dbReference type="PROSITE" id="PS50011"/>
    </source>
</evidence>
<dbReference type="InterPro" id="IPR011009">
    <property type="entry name" value="Kinase-like_dom_sf"/>
</dbReference>
<accession>A0A835SD37</accession>
<name>A0A835SD37_CHLIN</name>
<sequence>MDSEGGYVFKRFLGEGTYGGVLLCSERSPTAESRISATAGRPERLFAVKGFKHKDGVGLRLALRELRLLQSLDHPLVIRLERAFRSHAGRLYAAFPYIDGGCGHQVLRSKYEFGLPPRMLKSFAWQLCVAVRYLHSCKVLHRDIKPSNVLLASDGSIRVCDFGFARRADEPHDSLGSSHGAAAAAAAAQAAAQAADAHAADGTSSSGGCARNGGRRLYDIQYENLTQYVVTRAYRAPEILLSQPYGQAADVWAMGCTLAEMATGRTLLPGNSSLDQLWRCLGAVPAEPWPATVAAAVDALAGLDPAQLGGSLTPEQLRPARLPGRPLAARLAHMDAGFVELVAACLRLDPGARASPDQLLRLPYFDDVRHAMAGNEMLVRLYDQEIAGLAMAGSRAAGTTAVKTVTPATAAASATASNFSAEAVASSSCVANGVAPLLSEVSEVCGIRNGCARADCCHDVAAPSAAHAAAPAAGFGPMQQQPSPPPAAAATSSPAAAAGLRAVHTPKPTTAAAPCAGAGEAGELLVVPPAKPPTAAAPADLVLGTADVPDVTAAATKSARRAVTDEAAVVTAEATQASPAVRVVPRRVASALPLPLKQQAHRAQQLQQRRDAGAQLAQPAGGAVAATMMEPPRQAAPSGQAWAASATSAAAVGSSSIAAAAPPPAAEVRMLVQPALLLAGPPPATLLLPHQQLQPAVAVFVAPGAVAHPAGIVTAPLLFGYGGSIGSVVAAAAAPATDGSASAGSHSGQPVLRFVGSAGAVGNTLVGAIHSHQQQGDHRQPSYHPLLACGSAGTAVPAQHAQHPPPPGYYVAHGFPQLLVPVDQQSLAAHVHAAGGGGGAAAGSQQLRQLQPRHPVDGVLCHMAAETDCTAAVAVAAGGGTGGPVVLSSGGAAQHLHLHQHLHQHLQHGQAQGQQGLYGPTEAPANGSGGRGAHLDVLAPAAAAAVATATGPRSGPSNSQSLPSSPYTTLTRYSDTLLVADMWDGSGSLLRLPSNTSLLGDAADVPLPPAPPPPPPSAAAPAAQPQAAASAQDDARTPLHPAQSGGLLLLLLALQDPVGQPAQSAELQPPVADPVTVLAPLSSTGLVPPMAHVLPQGQQQKQQQSRTCSASDPLAGALRLPAPPPQHHHQQERHIQAPQQASQQLQGPMPGIGMPTWLPIAPPAHMAAALGALYNNNSNNGAADKRIAAAGAVLVSSAQPSCEQSDAAVGGVGAAAPAAPAVPPSAPMPRLPASSNALPAPPNVRNVPDSWLHTTRPLLQPLQPETPAPAAAQPSAPQQLLQPQRPARNFSVSLSVARVHSSNSTAAAAASVDAQQEPYPHTLLVDSRSAVPALQPPPATTRVSFDSSRVSFGRASSSMDRGMGASAAAGTAGAAAAAASGERGSAQQTGGGRLGSVYGGSGTGAALRSGCTSMYGSMYGSMGSYMTDDATLHCMASAAAGGGGNVWKPAGLVSGQQAPAAAPNVAARGHAYIATTGGGQRPAAMVAAQRHSKRAFVKQGSGDSSWPDSSDGRAERAFWRAGQVAAAATNTAAAVGRDLPGEAAAGVVAGGVGDLTPISTASARAVIAAAAAYVGGGGSSGGRSRGSRASRSRDGGSGGAASRDASGGGGGGGSKRSPTMAALLQQGGGGRGEAAAAPPRQEQYGDDDGRGKGLRGSTRGRKAAAAGASGAPGALQSWLRRLVSCARAPALDEAS</sequence>
<dbReference type="Proteomes" id="UP000650467">
    <property type="component" value="Unassembled WGS sequence"/>
</dbReference>
<feature type="compositionally biased region" description="Pro residues" evidence="3">
    <location>
        <begin position="1006"/>
        <end position="1018"/>
    </location>
</feature>
<feature type="compositionally biased region" description="Low complexity" evidence="3">
    <location>
        <begin position="1633"/>
        <end position="1642"/>
    </location>
</feature>
<dbReference type="PANTHER" id="PTHR24055">
    <property type="entry name" value="MITOGEN-ACTIVATED PROTEIN KINASE"/>
    <property type="match status" value="1"/>
</dbReference>
<dbReference type="Gene3D" id="3.30.200.20">
    <property type="entry name" value="Phosphorylase Kinase, domain 1"/>
    <property type="match status" value="1"/>
</dbReference>
<feature type="region of interest" description="Disordered" evidence="3">
    <location>
        <begin position="1576"/>
        <end position="1673"/>
    </location>
</feature>
<gene>
    <name evidence="5" type="ORF">HXX76_013971</name>
</gene>
<feature type="compositionally biased region" description="Low complexity" evidence="3">
    <location>
        <begin position="907"/>
        <end position="917"/>
    </location>
</feature>
<feature type="region of interest" description="Disordered" evidence="3">
    <location>
        <begin position="599"/>
        <end position="622"/>
    </location>
</feature>
<feature type="region of interest" description="Disordered" evidence="3">
    <location>
        <begin position="1216"/>
        <end position="1285"/>
    </location>
</feature>
<dbReference type="EMBL" id="JAEHOC010000059">
    <property type="protein sequence ID" value="KAG2425062.1"/>
    <property type="molecule type" value="Genomic_DNA"/>
</dbReference>
<dbReference type="PROSITE" id="PS50011">
    <property type="entry name" value="PROTEIN_KINASE_DOM"/>
    <property type="match status" value="1"/>
</dbReference>
<organism evidence="5 6">
    <name type="scientific">Chlamydomonas incerta</name>
    <dbReference type="NCBI Taxonomy" id="51695"/>
    <lineage>
        <taxon>Eukaryota</taxon>
        <taxon>Viridiplantae</taxon>
        <taxon>Chlorophyta</taxon>
        <taxon>core chlorophytes</taxon>
        <taxon>Chlorophyceae</taxon>
        <taxon>CS clade</taxon>
        <taxon>Chlamydomonadales</taxon>
        <taxon>Chlamydomonadaceae</taxon>
        <taxon>Chlamydomonas</taxon>
    </lineage>
</organism>
<feature type="region of interest" description="Disordered" evidence="3">
    <location>
        <begin position="948"/>
        <end position="967"/>
    </location>
</feature>
<feature type="compositionally biased region" description="Low complexity" evidence="3">
    <location>
        <begin position="1615"/>
        <end position="1625"/>
    </location>
</feature>
<dbReference type="InterPro" id="IPR050117">
    <property type="entry name" value="MAPK"/>
</dbReference>
<feature type="domain" description="Protein kinase" evidence="4">
    <location>
        <begin position="7"/>
        <end position="365"/>
    </location>
</feature>
<feature type="region of interest" description="Disordered" evidence="3">
    <location>
        <begin position="1094"/>
        <end position="1134"/>
    </location>
</feature>
<dbReference type="InterPro" id="IPR008271">
    <property type="entry name" value="Ser/Thr_kinase_AS"/>
</dbReference>
<feature type="compositionally biased region" description="Low complexity" evidence="3">
    <location>
        <begin position="1663"/>
        <end position="1673"/>
    </location>
</feature>
<feature type="region of interest" description="Disordered" evidence="3">
    <location>
        <begin position="904"/>
        <end position="933"/>
    </location>
</feature>
<keyword evidence="6" id="KW-1185">Reference proteome</keyword>
<evidence type="ECO:0000313" key="6">
    <source>
        <dbReference type="Proteomes" id="UP000650467"/>
    </source>
</evidence>
<evidence type="ECO:0000256" key="3">
    <source>
        <dbReference type="SAM" id="MobiDB-lite"/>
    </source>
</evidence>
<comment type="caution">
    <text evidence="5">The sequence shown here is derived from an EMBL/GenBank/DDBJ whole genome shotgun (WGS) entry which is preliminary data.</text>
</comment>
<dbReference type="OrthoDB" id="534417at2759"/>
<dbReference type="Pfam" id="PF00069">
    <property type="entry name" value="Pkinase"/>
    <property type="match status" value="2"/>
</dbReference>